<reference evidence="1" key="3">
    <citation type="submission" date="2025-08" db="UniProtKB">
        <authorList>
            <consortium name="Ensembl"/>
        </authorList>
    </citation>
    <scope>IDENTIFICATION</scope>
</reference>
<dbReference type="Ensembl" id="ENSCINT00000023574.2">
    <property type="protein sequence ID" value="ENSCINP00000023328.2"/>
    <property type="gene ID" value="ENSCING00000023009.1"/>
</dbReference>
<reference evidence="2" key="1">
    <citation type="journal article" date="2002" name="Science">
        <title>The draft genome of Ciona intestinalis: insights into chordate and vertebrate origins.</title>
        <authorList>
            <person name="Dehal P."/>
            <person name="Satou Y."/>
            <person name="Campbell R.K."/>
            <person name="Chapman J."/>
            <person name="Degnan B."/>
            <person name="De Tomaso A."/>
            <person name="Davidson B."/>
            <person name="Di Gregorio A."/>
            <person name="Gelpke M."/>
            <person name="Goodstein D.M."/>
            <person name="Harafuji N."/>
            <person name="Hastings K.E."/>
            <person name="Ho I."/>
            <person name="Hotta K."/>
            <person name="Huang W."/>
            <person name="Kawashima T."/>
            <person name="Lemaire P."/>
            <person name="Martinez D."/>
            <person name="Meinertzhagen I.A."/>
            <person name="Necula S."/>
            <person name="Nonaka M."/>
            <person name="Putnam N."/>
            <person name="Rash S."/>
            <person name="Saiga H."/>
            <person name="Satake M."/>
            <person name="Terry A."/>
            <person name="Yamada L."/>
            <person name="Wang H.G."/>
            <person name="Awazu S."/>
            <person name="Azumi K."/>
            <person name="Boore J."/>
            <person name="Branno M."/>
            <person name="Chin-Bow S."/>
            <person name="DeSantis R."/>
            <person name="Doyle S."/>
            <person name="Francino P."/>
            <person name="Keys D.N."/>
            <person name="Haga S."/>
            <person name="Hayashi H."/>
            <person name="Hino K."/>
            <person name="Imai K.S."/>
            <person name="Inaba K."/>
            <person name="Kano S."/>
            <person name="Kobayashi K."/>
            <person name="Kobayashi M."/>
            <person name="Lee B.I."/>
            <person name="Makabe K.W."/>
            <person name="Manohar C."/>
            <person name="Matassi G."/>
            <person name="Medina M."/>
            <person name="Mochizuki Y."/>
            <person name="Mount S."/>
            <person name="Morishita T."/>
            <person name="Miura S."/>
            <person name="Nakayama A."/>
            <person name="Nishizaka S."/>
            <person name="Nomoto H."/>
            <person name="Ohta F."/>
            <person name="Oishi K."/>
            <person name="Rigoutsos I."/>
            <person name="Sano M."/>
            <person name="Sasaki A."/>
            <person name="Sasakura Y."/>
            <person name="Shoguchi E."/>
            <person name="Shin-i T."/>
            <person name="Spagnuolo A."/>
            <person name="Stainier D."/>
            <person name="Suzuki M.M."/>
            <person name="Tassy O."/>
            <person name="Takatori N."/>
            <person name="Tokuoka M."/>
            <person name="Yagi K."/>
            <person name="Yoshizaki F."/>
            <person name="Wada S."/>
            <person name="Zhang C."/>
            <person name="Hyatt P.D."/>
            <person name="Larimer F."/>
            <person name="Detter C."/>
            <person name="Doggett N."/>
            <person name="Glavina T."/>
            <person name="Hawkins T."/>
            <person name="Richardson P."/>
            <person name="Lucas S."/>
            <person name="Kohara Y."/>
            <person name="Levine M."/>
            <person name="Satoh N."/>
            <person name="Rokhsar D.S."/>
        </authorList>
    </citation>
    <scope>NUCLEOTIDE SEQUENCE [LARGE SCALE GENOMIC DNA]</scope>
</reference>
<reference evidence="1" key="4">
    <citation type="submission" date="2025-09" db="UniProtKB">
        <authorList>
            <consortium name="Ensembl"/>
        </authorList>
    </citation>
    <scope>IDENTIFICATION</scope>
</reference>
<dbReference type="AlphaFoldDB" id="F7BDR6"/>
<dbReference type="HOGENOM" id="CLU_2848992_0_0_1"/>
<evidence type="ECO:0000313" key="1">
    <source>
        <dbReference type="Ensembl" id="ENSCINP00000023328.2"/>
    </source>
</evidence>
<dbReference type="EMBL" id="EAAA01001799">
    <property type="status" value="NOT_ANNOTATED_CDS"/>
    <property type="molecule type" value="Genomic_DNA"/>
</dbReference>
<dbReference type="InParanoid" id="F7BDR6"/>
<accession>F7BDR6</accession>
<protein>
    <submittedName>
        <fullName evidence="1">Uncharacterized protein</fullName>
    </submittedName>
</protein>
<organism evidence="1 2">
    <name type="scientific">Ciona intestinalis</name>
    <name type="common">Transparent sea squirt</name>
    <name type="synonym">Ascidia intestinalis</name>
    <dbReference type="NCBI Taxonomy" id="7719"/>
    <lineage>
        <taxon>Eukaryota</taxon>
        <taxon>Metazoa</taxon>
        <taxon>Chordata</taxon>
        <taxon>Tunicata</taxon>
        <taxon>Ascidiacea</taxon>
        <taxon>Phlebobranchia</taxon>
        <taxon>Cionidae</taxon>
        <taxon>Ciona</taxon>
    </lineage>
</organism>
<dbReference type="Proteomes" id="UP000008144">
    <property type="component" value="Chromosome 3"/>
</dbReference>
<sequence length="65" mass="7711">MLKDDSLSCCLVGPSWLNKPSVKNFGWFRSRDLPQDLIARNLKIPPKTIIRKIFHMEPMQLYMEY</sequence>
<evidence type="ECO:0000313" key="2">
    <source>
        <dbReference type="Proteomes" id="UP000008144"/>
    </source>
</evidence>
<keyword evidence="2" id="KW-1185">Reference proteome</keyword>
<reference evidence="1" key="2">
    <citation type="journal article" date="2008" name="Genome Biol.">
        <title>Improved genome assembly and evidence-based global gene model set for the chordate Ciona intestinalis: new insight into intron and operon populations.</title>
        <authorList>
            <person name="Satou Y."/>
            <person name="Mineta K."/>
            <person name="Ogasawara M."/>
            <person name="Sasakura Y."/>
            <person name="Shoguchi E."/>
            <person name="Ueno K."/>
            <person name="Yamada L."/>
            <person name="Matsumoto J."/>
            <person name="Wasserscheid J."/>
            <person name="Dewar K."/>
            <person name="Wiley G.B."/>
            <person name="Macmil S.L."/>
            <person name="Roe B.A."/>
            <person name="Zeller R.W."/>
            <person name="Hastings K.E."/>
            <person name="Lemaire P."/>
            <person name="Lindquist E."/>
            <person name="Endo T."/>
            <person name="Hotta K."/>
            <person name="Inaba K."/>
        </authorList>
    </citation>
    <scope>NUCLEOTIDE SEQUENCE [LARGE SCALE GENOMIC DNA]</scope>
    <source>
        <strain evidence="1">wild type</strain>
    </source>
</reference>
<name>F7BDR6_CIOIN</name>
<proteinExistence type="predicted"/>